<evidence type="ECO:0000313" key="4">
    <source>
        <dbReference type="EMBL" id="GLR12994.1"/>
    </source>
</evidence>
<evidence type="ECO:0000256" key="1">
    <source>
        <dbReference type="ARBA" id="ARBA00012417"/>
    </source>
</evidence>
<proteinExistence type="predicted"/>
<dbReference type="Gene3D" id="3.40.1440.10">
    <property type="entry name" value="GIY-YIG endonuclease"/>
    <property type="match status" value="1"/>
</dbReference>
<dbReference type="EMBL" id="BSOG01000002">
    <property type="protein sequence ID" value="GLR12994.1"/>
    <property type="molecule type" value="Genomic_DNA"/>
</dbReference>
<dbReference type="InterPro" id="IPR047296">
    <property type="entry name" value="GIY-YIG_UvrC_Cho"/>
</dbReference>
<evidence type="ECO:0000259" key="3">
    <source>
        <dbReference type="PROSITE" id="PS50164"/>
    </source>
</evidence>
<dbReference type="PANTHER" id="PTHR30231:SF37">
    <property type="entry name" value="EXODEOXYRIBONUCLEASE 10"/>
    <property type="match status" value="1"/>
</dbReference>
<dbReference type="InterPro" id="IPR000305">
    <property type="entry name" value="GIY-YIG_endonuc"/>
</dbReference>
<organism evidence="4 5">
    <name type="scientific">Chitinimonas prasina</name>
    <dbReference type="NCBI Taxonomy" id="1434937"/>
    <lineage>
        <taxon>Bacteria</taxon>
        <taxon>Pseudomonadati</taxon>
        <taxon>Pseudomonadota</taxon>
        <taxon>Betaproteobacteria</taxon>
        <taxon>Neisseriales</taxon>
        <taxon>Chitinibacteraceae</taxon>
        <taxon>Chitinimonas</taxon>
    </lineage>
</organism>
<evidence type="ECO:0000313" key="5">
    <source>
        <dbReference type="Proteomes" id="UP001156706"/>
    </source>
</evidence>
<dbReference type="PANTHER" id="PTHR30231">
    <property type="entry name" value="DNA POLYMERASE III SUBUNIT EPSILON"/>
    <property type="match status" value="1"/>
</dbReference>
<keyword evidence="5" id="KW-1185">Reference proteome</keyword>
<dbReference type="Proteomes" id="UP001156706">
    <property type="component" value="Unassembled WGS sequence"/>
</dbReference>
<dbReference type="SUPFAM" id="SSF53098">
    <property type="entry name" value="Ribonuclease H-like"/>
    <property type="match status" value="1"/>
</dbReference>
<dbReference type="PROSITE" id="PS50164">
    <property type="entry name" value="GIY_YIG"/>
    <property type="match status" value="1"/>
</dbReference>
<dbReference type="InterPro" id="IPR012337">
    <property type="entry name" value="RNaseH-like_sf"/>
</dbReference>
<dbReference type="InterPro" id="IPR006054">
    <property type="entry name" value="DnaQ"/>
</dbReference>
<dbReference type="NCBIfam" id="TIGR00573">
    <property type="entry name" value="dnaq"/>
    <property type="match status" value="1"/>
</dbReference>
<comment type="catalytic activity">
    <reaction evidence="2">
        <text>DNA(n) + a 2'-deoxyribonucleoside 5'-triphosphate = DNA(n+1) + diphosphate</text>
        <dbReference type="Rhea" id="RHEA:22508"/>
        <dbReference type="Rhea" id="RHEA-COMP:17339"/>
        <dbReference type="Rhea" id="RHEA-COMP:17340"/>
        <dbReference type="ChEBI" id="CHEBI:33019"/>
        <dbReference type="ChEBI" id="CHEBI:61560"/>
        <dbReference type="ChEBI" id="CHEBI:173112"/>
        <dbReference type="EC" id="2.7.7.7"/>
    </reaction>
</comment>
<reference evidence="5" key="1">
    <citation type="journal article" date="2019" name="Int. J. Syst. Evol. Microbiol.">
        <title>The Global Catalogue of Microorganisms (GCM) 10K type strain sequencing project: providing services to taxonomists for standard genome sequencing and annotation.</title>
        <authorList>
            <consortium name="The Broad Institute Genomics Platform"/>
            <consortium name="The Broad Institute Genome Sequencing Center for Infectious Disease"/>
            <person name="Wu L."/>
            <person name="Ma J."/>
        </authorList>
    </citation>
    <scope>NUCLEOTIDE SEQUENCE [LARGE SCALE GENOMIC DNA]</scope>
    <source>
        <strain evidence="5">NBRC 110044</strain>
    </source>
</reference>
<dbReference type="EC" id="2.7.7.7" evidence="1"/>
<dbReference type="CDD" id="cd10434">
    <property type="entry name" value="GIY-YIG_UvrC_Cho"/>
    <property type="match status" value="1"/>
</dbReference>
<gene>
    <name evidence="4" type="ORF">GCM10007907_17840</name>
</gene>
<evidence type="ECO:0000256" key="2">
    <source>
        <dbReference type="ARBA" id="ARBA00049244"/>
    </source>
</evidence>
<comment type="caution">
    <text evidence="4">The sequence shown here is derived from an EMBL/GenBank/DDBJ whole genome shotgun (WGS) entry which is preliminary data.</text>
</comment>
<dbReference type="SMART" id="SM00465">
    <property type="entry name" value="GIYc"/>
    <property type="match status" value="1"/>
</dbReference>
<dbReference type="InterPro" id="IPR035901">
    <property type="entry name" value="GIY-YIG_endonuc_sf"/>
</dbReference>
<accession>A0ABQ5YGE3</accession>
<dbReference type="CDD" id="cd06127">
    <property type="entry name" value="DEDDh"/>
    <property type="match status" value="1"/>
</dbReference>
<dbReference type="InterPro" id="IPR036397">
    <property type="entry name" value="RNaseH_sf"/>
</dbReference>
<dbReference type="InterPro" id="IPR013520">
    <property type="entry name" value="Ribonucl_H"/>
</dbReference>
<sequence>MPFSLRSTMPDLLDQPLIFVDLETTGANAQRDRITEVGLVEWDGERMTEWSCLVNPQTAIPPFISQLTGISDAMVAEAPTFAQLAEPLLARLEGRVFVAHNARFDYGFLKNEFQRAGLNFRARVVCTVKLSKKLFPGEYKHNLDAVSARNGLLAEGERHRALTDARLIYQFLVKLKRELPAEQLNAVLEEISRQASLPAGVDPEVIESMPDGHGVYLFYGDSDASLYVGRSSNLKRSVLAHFSGDGRANKALRFHHQITRIDWVSTAGELGALLTEARLLKQLQPLHNPKQRCDEQLCAWRYEPNAEGSAKLELVYAHELDFGRQTNLFGLYGNEREATNTLRKIAEANKLCMMALGLERTSRRAGTPCFGMQIGKCRGACVNKEPMLTHQARACAVLAKLKLNSWPYGGPILVKEQAESSAAVDLHLIDHWRHLGTVNCEEDLPELLEQVGQMPFDLDSYKILNKHLRSLPGLAILRLPGAA</sequence>
<dbReference type="SUPFAM" id="SSF82771">
    <property type="entry name" value="GIY-YIG endonuclease"/>
    <property type="match status" value="1"/>
</dbReference>
<dbReference type="Pfam" id="PF00929">
    <property type="entry name" value="RNase_T"/>
    <property type="match status" value="1"/>
</dbReference>
<dbReference type="Gene3D" id="3.30.420.10">
    <property type="entry name" value="Ribonuclease H-like superfamily/Ribonuclease H"/>
    <property type="match status" value="1"/>
</dbReference>
<name>A0ABQ5YGE3_9NEIS</name>
<dbReference type="SMART" id="SM00479">
    <property type="entry name" value="EXOIII"/>
    <property type="match status" value="1"/>
</dbReference>
<feature type="domain" description="GIY-YIG" evidence="3">
    <location>
        <begin position="211"/>
        <end position="289"/>
    </location>
</feature>
<protein>
    <recommendedName>
        <fullName evidence="1">DNA-directed DNA polymerase</fullName>
        <ecNumber evidence="1">2.7.7.7</ecNumber>
    </recommendedName>
</protein>